<feature type="compositionally biased region" description="Basic and acidic residues" evidence="1">
    <location>
        <begin position="12"/>
        <end position="23"/>
    </location>
</feature>
<gene>
    <name evidence="2" type="ORF">UFOPK1506_00678</name>
</gene>
<dbReference type="AlphaFoldDB" id="A0A6J6CT62"/>
<proteinExistence type="predicted"/>
<evidence type="ECO:0000313" key="2">
    <source>
        <dbReference type="EMBL" id="CAB4554681.1"/>
    </source>
</evidence>
<evidence type="ECO:0000256" key="1">
    <source>
        <dbReference type="SAM" id="MobiDB-lite"/>
    </source>
</evidence>
<protein>
    <submittedName>
        <fullName evidence="2">Unannotated protein</fullName>
    </submittedName>
</protein>
<reference evidence="2" key="1">
    <citation type="submission" date="2020-05" db="EMBL/GenBank/DDBJ databases">
        <authorList>
            <person name="Chiriac C."/>
            <person name="Salcher M."/>
            <person name="Ghai R."/>
            <person name="Kavagutti S V."/>
        </authorList>
    </citation>
    <scope>NUCLEOTIDE SEQUENCE</scope>
</reference>
<feature type="compositionally biased region" description="Polar residues" evidence="1">
    <location>
        <begin position="1"/>
        <end position="11"/>
    </location>
</feature>
<dbReference type="InterPro" id="IPR035172">
    <property type="entry name" value="DUF5302"/>
</dbReference>
<organism evidence="2">
    <name type="scientific">freshwater metagenome</name>
    <dbReference type="NCBI Taxonomy" id="449393"/>
    <lineage>
        <taxon>unclassified sequences</taxon>
        <taxon>metagenomes</taxon>
        <taxon>ecological metagenomes</taxon>
    </lineage>
</organism>
<dbReference type="EMBL" id="CAEZSV010000111">
    <property type="protein sequence ID" value="CAB4554681.1"/>
    <property type="molecule type" value="Genomic_DNA"/>
</dbReference>
<feature type="region of interest" description="Disordered" evidence="1">
    <location>
        <begin position="1"/>
        <end position="63"/>
    </location>
</feature>
<name>A0A6J6CT62_9ZZZZ</name>
<accession>A0A6J6CT62</accession>
<dbReference type="Pfam" id="PF17227">
    <property type="entry name" value="DUF5302"/>
    <property type="match status" value="1"/>
</dbReference>
<sequence>MSTENSGSTSDPQREKFLAALEKKKGKGGNPAKSGGNSGPKISGAQQRGGIARQNVQRKSGGA</sequence>
<feature type="compositionally biased region" description="Polar residues" evidence="1">
    <location>
        <begin position="54"/>
        <end position="63"/>
    </location>
</feature>